<dbReference type="InterPro" id="IPR051082">
    <property type="entry name" value="Pentapeptide-BTB/POZ_domain"/>
</dbReference>
<dbReference type="EMBL" id="EU016603">
    <property type="protein sequence ID" value="ABZ07565.1"/>
    <property type="molecule type" value="Genomic_DNA"/>
</dbReference>
<dbReference type="SUPFAM" id="SSF141571">
    <property type="entry name" value="Pentapeptide repeat-like"/>
    <property type="match status" value="1"/>
</dbReference>
<dbReference type="InterPro" id="IPR001646">
    <property type="entry name" value="5peptide_repeat"/>
</dbReference>
<protein>
    <submittedName>
        <fullName evidence="1">Putative pentapeptide repeat protein</fullName>
    </submittedName>
</protein>
<proteinExistence type="predicted"/>
<sequence>MTRIATLPLTLMLLTTALAGCLGRTDTANLEETTSQNSADLTLIEVLNARIDALANESGDNTTAELQEEIDAIIESRLAAGEATVTTLETAVANINAMLAEHATQIAALEAALANATSCQLVPFGNCAGADLSGADLSGMERTGIDLRSANLEGANLSEAELNESLLMNIKAEGADFSGAWQQYIDLTGAYLVSADLTDTGLRYADLTGADLTNADLMFTDFTDATDTNFENIYWHLAIWTDGNRSDGPPSSL</sequence>
<organism evidence="1">
    <name type="scientific">uncultured marine microorganism HF4000_ANIW137J11</name>
    <dbReference type="NCBI Taxonomy" id="455532"/>
    <lineage>
        <taxon>unclassified sequences</taxon>
        <taxon>environmental samples</taxon>
    </lineage>
</organism>
<dbReference type="Pfam" id="PF00805">
    <property type="entry name" value="Pentapeptide"/>
    <property type="match status" value="2"/>
</dbReference>
<gene>
    <name evidence="1" type="ORF">ALOHA_HF4000ANIW137J11ctg1g19</name>
</gene>
<dbReference type="AlphaFoldDB" id="B3T4Q6"/>
<dbReference type="PANTHER" id="PTHR14136">
    <property type="entry name" value="BTB_POZ DOMAIN-CONTAINING PROTEIN KCTD9"/>
    <property type="match status" value="1"/>
</dbReference>
<evidence type="ECO:0000313" key="1">
    <source>
        <dbReference type="EMBL" id="ABZ07565.1"/>
    </source>
</evidence>
<dbReference type="Gene3D" id="2.160.20.80">
    <property type="entry name" value="E3 ubiquitin-protein ligase SopA"/>
    <property type="match status" value="1"/>
</dbReference>
<dbReference type="PANTHER" id="PTHR14136:SF17">
    <property type="entry name" value="BTB_POZ DOMAIN-CONTAINING PROTEIN KCTD9"/>
    <property type="match status" value="1"/>
</dbReference>
<name>B3T4Q6_9ZZZZ</name>
<accession>B3T4Q6</accession>
<dbReference type="PROSITE" id="PS51257">
    <property type="entry name" value="PROKAR_LIPOPROTEIN"/>
    <property type="match status" value="1"/>
</dbReference>
<reference evidence="1" key="1">
    <citation type="journal article" date="2008" name="ISME J.">
        <title>Genomic patterns of recombination, clonal divergence and environment in marine microbial populations.</title>
        <authorList>
            <person name="Konstantinidis K.T."/>
            <person name="Delong E.F."/>
        </authorList>
    </citation>
    <scope>NUCLEOTIDE SEQUENCE</scope>
</reference>